<evidence type="ECO:0000313" key="3">
    <source>
        <dbReference type="Proteomes" id="UP000199263"/>
    </source>
</evidence>
<accession>A0A1I1RP59</accession>
<dbReference type="RefSeq" id="WP_090093898.1">
    <property type="nucleotide sequence ID" value="NZ_FOMG01000032.1"/>
</dbReference>
<reference evidence="2 3" key="1">
    <citation type="submission" date="2016-10" db="EMBL/GenBank/DDBJ databases">
        <authorList>
            <person name="de Groot N.N."/>
        </authorList>
    </citation>
    <scope>NUCLEOTIDE SEQUENCE [LARGE SCALE GENOMIC DNA]</scope>
    <source>
        <strain evidence="2 3">DSM 12992</strain>
    </source>
</reference>
<dbReference type="Pfam" id="PF22746">
    <property type="entry name" value="SHOCT-like_DUF2089-C"/>
    <property type="match status" value="1"/>
</dbReference>
<name>A0A1I1RP59_9CLOT</name>
<protein>
    <recommendedName>
        <fullName evidence="1">YvlB/LiaX N-terminal domain-containing protein</fullName>
    </recommendedName>
</protein>
<dbReference type="EMBL" id="FOMG01000032">
    <property type="protein sequence ID" value="SFD32300.1"/>
    <property type="molecule type" value="Genomic_DNA"/>
</dbReference>
<dbReference type="InterPro" id="IPR053959">
    <property type="entry name" value="YvlB/LiaX_N"/>
</dbReference>
<dbReference type="OrthoDB" id="9808584at2"/>
<evidence type="ECO:0000313" key="2">
    <source>
        <dbReference type="EMBL" id="SFD32300.1"/>
    </source>
</evidence>
<gene>
    <name evidence="2" type="ORF">SAMN05421842_13226</name>
</gene>
<sequence length="129" mass="14178">MNEEMSKILKMVQEGKITSEKAEQLIEALNTKSTSIETLGNTSNDTDIINKMLKIKVTSHEGDDVNVNLPIKFIKTMLKTIGKIPITDNIKGMENVDLNFISDAIDNNLSGKIVDVKSADGDLVEVSIE</sequence>
<keyword evidence="3" id="KW-1185">Reference proteome</keyword>
<dbReference type="AlphaFoldDB" id="A0A1I1RP59"/>
<evidence type="ECO:0000259" key="1">
    <source>
        <dbReference type="Pfam" id="PF22746"/>
    </source>
</evidence>
<proteinExistence type="predicted"/>
<dbReference type="Proteomes" id="UP000199263">
    <property type="component" value="Unassembled WGS sequence"/>
</dbReference>
<dbReference type="STRING" id="119641.SAMN05421842_13226"/>
<organism evidence="2 3">
    <name type="scientific">Clostridium uliginosum</name>
    <dbReference type="NCBI Taxonomy" id="119641"/>
    <lineage>
        <taxon>Bacteria</taxon>
        <taxon>Bacillati</taxon>
        <taxon>Bacillota</taxon>
        <taxon>Clostridia</taxon>
        <taxon>Eubacteriales</taxon>
        <taxon>Clostridiaceae</taxon>
        <taxon>Clostridium</taxon>
    </lineage>
</organism>
<feature type="domain" description="YvlB/LiaX N-terminal" evidence="1">
    <location>
        <begin position="3"/>
        <end position="32"/>
    </location>
</feature>